<accession>A0A6M0JZJ8</accession>
<dbReference type="EMBL" id="JAAIJQ010000022">
    <property type="protein sequence ID" value="NEV62093.1"/>
    <property type="molecule type" value="Genomic_DNA"/>
</dbReference>
<evidence type="ECO:0008006" key="3">
    <source>
        <dbReference type="Google" id="ProtNLM"/>
    </source>
</evidence>
<comment type="caution">
    <text evidence="1">The sequence shown here is derived from an EMBL/GenBank/DDBJ whole genome shotgun (WGS) entry which is preliminary data.</text>
</comment>
<dbReference type="RefSeq" id="WP_164452567.1">
    <property type="nucleotide sequence ID" value="NZ_JAAIJQ010000022.1"/>
</dbReference>
<reference evidence="1 2" key="1">
    <citation type="submission" date="2020-02" db="EMBL/GenBank/DDBJ databases">
        <title>Genome sequences of Thiorhodococcus mannitoliphagus and Thiorhodococcus minor, purple sulfur photosynthetic bacteria in the gammaproteobacterial family, Chromatiaceae.</title>
        <authorList>
            <person name="Aviles F.A."/>
            <person name="Meyer T.E."/>
            <person name="Kyndt J.A."/>
        </authorList>
    </citation>
    <scope>NUCLEOTIDE SEQUENCE [LARGE SCALE GENOMIC DNA]</scope>
    <source>
        <strain evidence="1 2">DSM 11518</strain>
    </source>
</reference>
<dbReference type="AlphaFoldDB" id="A0A6M0JZJ8"/>
<name>A0A6M0JZJ8_9GAMM</name>
<proteinExistence type="predicted"/>
<dbReference type="Proteomes" id="UP000483379">
    <property type="component" value="Unassembled WGS sequence"/>
</dbReference>
<evidence type="ECO:0000313" key="2">
    <source>
        <dbReference type="Proteomes" id="UP000483379"/>
    </source>
</evidence>
<keyword evidence="2" id="KW-1185">Reference proteome</keyword>
<organism evidence="1 2">
    <name type="scientific">Thiorhodococcus minor</name>
    <dbReference type="NCBI Taxonomy" id="57489"/>
    <lineage>
        <taxon>Bacteria</taxon>
        <taxon>Pseudomonadati</taxon>
        <taxon>Pseudomonadota</taxon>
        <taxon>Gammaproteobacteria</taxon>
        <taxon>Chromatiales</taxon>
        <taxon>Chromatiaceae</taxon>
        <taxon>Thiorhodococcus</taxon>
    </lineage>
</organism>
<evidence type="ECO:0000313" key="1">
    <source>
        <dbReference type="EMBL" id="NEV62093.1"/>
    </source>
</evidence>
<gene>
    <name evidence="1" type="ORF">G3446_09355</name>
</gene>
<sequence>METRNAAERRRHPRFGLMFDVQMQKSDAAEYDPHPMSHLGMSRGVSESGIRVWASCAHPIQSRLLLTFECPEMGWNKITSRVGQVWCGPRICGPTASVSWAFASRRAPRSADLTRPERPARQVRGLRLSNRRCIRLDPPLAQV</sequence>
<protein>
    <recommendedName>
        <fullName evidence="3">PilZ domain-containing protein</fullName>
    </recommendedName>
</protein>